<evidence type="ECO:0000313" key="3">
    <source>
        <dbReference type="Proteomes" id="UP001445076"/>
    </source>
</evidence>
<dbReference type="AlphaFoldDB" id="A0AAW0XAS8"/>
<accession>A0AAW0XAS8</accession>
<dbReference type="Proteomes" id="UP001445076">
    <property type="component" value="Unassembled WGS sequence"/>
</dbReference>
<evidence type="ECO:0000313" key="2">
    <source>
        <dbReference type="EMBL" id="KAK8741452.1"/>
    </source>
</evidence>
<reference evidence="2 3" key="1">
    <citation type="journal article" date="2024" name="BMC Genomics">
        <title>Genome assembly of redclaw crayfish (Cherax quadricarinatus) provides insights into its immune adaptation and hypoxia tolerance.</title>
        <authorList>
            <person name="Liu Z."/>
            <person name="Zheng J."/>
            <person name="Li H."/>
            <person name="Fang K."/>
            <person name="Wang S."/>
            <person name="He J."/>
            <person name="Zhou D."/>
            <person name="Weng S."/>
            <person name="Chi M."/>
            <person name="Gu Z."/>
            <person name="He J."/>
            <person name="Li F."/>
            <person name="Wang M."/>
        </authorList>
    </citation>
    <scope>NUCLEOTIDE SEQUENCE [LARGE SCALE GENOMIC DNA]</scope>
    <source>
        <strain evidence="2">ZL_2023a</strain>
    </source>
</reference>
<proteinExistence type="predicted"/>
<feature type="non-terminal residue" evidence="2">
    <location>
        <position position="1"/>
    </location>
</feature>
<dbReference type="EMBL" id="JARKIK010000030">
    <property type="protein sequence ID" value="KAK8741452.1"/>
    <property type="molecule type" value="Genomic_DNA"/>
</dbReference>
<feature type="region of interest" description="Disordered" evidence="1">
    <location>
        <begin position="69"/>
        <end position="119"/>
    </location>
</feature>
<evidence type="ECO:0000256" key="1">
    <source>
        <dbReference type="SAM" id="MobiDB-lite"/>
    </source>
</evidence>
<keyword evidence="3" id="KW-1185">Reference proteome</keyword>
<dbReference type="GO" id="GO:0045271">
    <property type="term" value="C:respiratory chain complex I"/>
    <property type="evidence" value="ECO:0007669"/>
    <property type="project" value="InterPro"/>
</dbReference>
<dbReference type="InterPro" id="IPR026193">
    <property type="entry name" value="NDUFV3"/>
</dbReference>
<dbReference type="Pfam" id="PF15880">
    <property type="entry name" value="NDUFV3"/>
    <property type="match status" value="1"/>
</dbReference>
<organism evidence="2 3">
    <name type="scientific">Cherax quadricarinatus</name>
    <name type="common">Australian red claw crayfish</name>
    <dbReference type="NCBI Taxonomy" id="27406"/>
    <lineage>
        <taxon>Eukaryota</taxon>
        <taxon>Metazoa</taxon>
        <taxon>Ecdysozoa</taxon>
        <taxon>Arthropoda</taxon>
        <taxon>Crustacea</taxon>
        <taxon>Multicrustacea</taxon>
        <taxon>Malacostraca</taxon>
        <taxon>Eumalacostraca</taxon>
        <taxon>Eucarida</taxon>
        <taxon>Decapoda</taxon>
        <taxon>Pleocyemata</taxon>
        <taxon>Astacidea</taxon>
        <taxon>Parastacoidea</taxon>
        <taxon>Parastacidae</taxon>
        <taxon>Cherax</taxon>
    </lineage>
</organism>
<feature type="compositionally biased region" description="Low complexity" evidence="1">
    <location>
        <begin position="69"/>
        <end position="118"/>
    </location>
</feature>
<dbReference type="GO" id="GO:0005739">
    <property type="term" value="C:mitochondrion"/>
    <property type="evidence" value="ECO:0007669"/>
    <property type="project" value="InterPro"/>
</dbReference>
<protein>
    <recommendedName>
        <fullName evidence="4">NADH-ubiquinone oxidoreductase 9 kDa subunit</fullName>
    </recommendedName>
</protein>
<sequence>FISNSSVCWHYSADWLSCLSAGSGSAGSGSAGSGSAACYIMATVPRICQALKLEAPLFRISLQKFCSDASKPPKATKASKVPQSVETPKAATPKAATPKAATPKAAAPKAAIPKASAAESVIPKAPDIHEYKSAATPSDPGHSVGPGALKSGDYPNTEYFCYEKMSFYDLEVEMAPHRLPQPSANNGRL</sequence>
<gene>
    <name evidence="2" type="ORF">OTU49_002225</name>
</gene>
<name>A0AAW0XAS8_CHEQU</name>
<comment type="caution">
    <text evidence="2">The sequence shown here is derived from an EMBL/GenBank/DDBJ whole genome shotgun (WGS) entry which is preliminary data.</text>
</comment>
<evidence type="ECO:0008006" key="4">
    <source>
        <dbReference type="Google" id="ProtNLM"/>
    </source>
</evidence>